<name>D4RWY4_9FIRM</name>
<dbReference type="HAMAP" id="MF_01008">
    <property type="entry name" value="MraZ"/>
    <property type="match status" value="1"/>
</dbReference>
<dbReference type="AlphaFoldDB" id="D4RWY4"/>
<dbReference type="RefSeq" id="WP_005601080.1">
    <property type="nucleotide sequence ID" value="NZ_GG663519.1"/>
</dbReference>
<dbReference type="SUPFAM" id="SSF89447">
    <property type="entry name" value="AbrB/MazE/MraZ-like"/>
    <property type="match status" value="1"/>
</dbReference>
<evidence type="ECO:0000256" key="2">
    <source>
        <dbReference type="ARBA" id="ARBA00022490"/>
    </source>
</evidence>
<comment type="caution">
    <text evidence="9">The sequence shown here is derived from an EMBL/GenBank/DDBJ whole genome shotgun (WGS) entry which is preliminary data.</text>
</comment>
<dbReference type="GO" id="GO:0005737">
    <property type="term" value="C:cytoplasm"/>
    <property type="evidence" value="ECO:0007669"/>
    <property type="project" value="UniProtKB-UniRule"/>
</dbReference>
<dbReference type="GO" id="GO:0009295">
    <property type="term" value="C:nucleoid"/>
    <property type="evidence" value="ECO:0007669"/>
    <property type="project" value="UniProtKB-SubCell"/>
</dbReference>
<dbReference type="CDD" id="cd16321">
    <property type="entry name" value="MraZ_C"/>
    <property type="match status" value="1"/>
</dbReference>
<dbReference type="InterPro" id="IPR020603">
    <property type="entry name" value="MraZ_dom"/>
</dbReference>
<dbReference type="InterPro" id="IPR037914">
    <property type="entry name" value="SpoVT-AbrB_sf"/>
</dbReference>
<accession>D4RWY4</accession>
<organism evidence="9 10">
    <name type="scientific">Eshraghiella crossota DSM 2876</name>
    <dbReference type="NCBI Taxonomy" id="511680"/>
    <lineage>
        <taxon>Bacteria</taxon>
        <taxon>Bacillati</taxon>
        <taxon>Bacillota</taxon>
        <taxon>Clostridia</taxon>
        <taxon>Lachnospirales</taxon>
        <taxon>Lachnospiraceae</taxon>
        <taxon>Eshraghiella</taxon>
    </lineage>
</organism>
<dbReference type="GeneID" id="98918700"/>
<dbReference type="HOGENOM" id="CLU_107907_0_0_9"/>
<keyword evidence="10" id="KW-1185">Reference proteome</keyword>
<dbReference type="Gene3D" id="3.40.1550.20">
    <property type="entry name" value="Transcriptional regulator MraZ domain"/>
    <property type="match status" value="1"/>
</dbReference>
<sequence length="145" mass="16143">MFKGEYNHSIDSKGRVIVPAKFREQLGESFVVTKGLDGCLFGFPNDSWQEFENKLSSLSTSNMESRKLVRFFTAGAADCEIDKQGRALIPGVLRDFAGLDKDVVIIGVAKRIEFWSKDKWNNLTDECDSNMDEIAANLDALGVSL</sequence>
<dbReference type="PROSITE" id="PS51740">
    <property type="entry name" value="SPOVT_ABRB"/>
    <property type="match status" value="2"/>
</dbReference>
<dbReference type="InterPro" id="IPR003444">
    <property type="entry name" value="MraZ"/>
</dbReference>
<dbReference type="Pfam" id="PF02381">
    <property type="entry name" value="MraZ"/>
    <property type="match status" value="2"/>
</dbReference>
<keyword evidence="3" id="KW-0677">Repeat</keyword>
<keyword evidence="2 7" id="KW-0963">Cytoplasm</keyword>
<feature type="domain" description="SpoVT-AbrB" evidence="8">
    <location>
        <begin position="5"/>
        <end position="47"/>
    </location>
</feature>
<dbReference type="eggNOG" id="COG2001">
    <property type="taxonomic scope" value="Bacteria"/>
</dbReference>
<evidence type="ECO:0000313" key="10">
    <source>
        <dbReference type="Proteomes" id="UP000006238"/>
    </source>
</evidence>
<evidence type="ECO:0000256" key="7">
    <source>
        <dbReference type="HAMAP-Rule" id="MF_01008"/>
    </source>
</evidence>
<comment type="subunit">
    <text evidence="7">Forms oligomers.</text>
</comment>
<dbReference type="CDD" id="cd16320">
    <property type="entry name" value="MraZ_N"/>
    <property type="match status" value="1"/>
</dbReference>
<evidence type="ECO:0000256" key="3">
    <source>
        <dbReference type="ARBA" id="ARBA00022737"/>
    </source>
</evidence>
<keyword evidence="6 7" id="KW-0804">Transcription</keyword>
<dbReference type="InterPro" id="IPR038619">
    <property type="entry name" value="MraZ_sf"/>
</dbReference>
<feature type="domain" description="SpoVT-AbrB" evidence="8">
    <location>
        <begin position="76"/>
        <end position="119"/>
    </location>
</feature>
<reference evidence="9 10" key="1">
    <citation type="submission" date="2010-02" db="EMBL/GenBank/DDBJ databases">
        <authorList>
            <person name="Weinstock G."/>
            <person name="Sodergren E."/>
            <person name="Clifton S."/>
            <person name="Fulton L."/>
            <person name="Fulton B."/>
            <person name="Courtney L."/>
            <person name="Fronick C."/>
            <person name="Harrison M."/>
            <person name="Strong C."/>
            <person name="Farmer C."/>
            <person name="Delahaunty K."/>
            <person name="Markovic C."/>
            <person name="Hall O."/>
            <person name="Minx P."/>
            <person name="Tomlinson C."/>
            <person name="Mitreva M."/>
            <person name="Nelson J."/>
            <person name="Hou S."/>
            <person name="Wollam A."/>
            <person name="Pepin K.H."/>
            <person name="Johnson M."/>
            <person name="Bhonagiri V."/>
            <person name="Zhang X."/>
            <person name="Suruliraj S."/>
            <person name="Warren W."/>
            <person name="Chinwalla A."/>
            <person name="Mardis E.R."/>
            <person name="Wilson R.K."/>
        </authorList>
    </citation>
    <scope>NUCLEOTIDE SEQUENCE [LARGE SCALE GENOMIC DNA]</scope>
    <source>
        <strain evidence="9 10">DSM 2876</strain>
    </source>
</reference>
<dbReference type="EMBL" id="ABWN01000018">
    <property type="protein sequence ID" value="EFF69424.1"/>
    <property type="molecule type" value="Genomic_DNA"/>
</dbReference>
<dbReference type="GO" id="GO:0003700">
    <property type="term" value="F:DNA-binding transcription factor activity"/>
    <property type="evidence" value="ECO:0007669"/>
    <property type="project" value="UniProtKB-UniRule"/>
</dbReference>
<protein>
    <recommendedName>
        <fullName evidence="1 7">Transcriptional regulator MraZ</fullName>
    </recommendedName>
</protein>
<proteinExistence type="inferred from homology"/>
<comment type="similarity">
    <text evidence="7">Belongs to the MraZ family.</text>
</comment>
<evidence type="ECO:0000256" key="1">
    <source>
        <dbReference type="ARBA" id="ARBA00013860"/>
    </source>
</evidence>
<keyword evidence="4 7" id="KW-0805">Transcription regulation</keyword>
<dbReference type="PANTHER" id="PTHR34701">
    <property type="entry name" value="TRANSCRIPTIONAL REGULATOR MRAZ"/>
    <property type="match status" value="1"/>
</dbReference>
<dbReference type="InterPro" id="IPR035642">
    <property type="entry name" value="MraZ_N"/>
</dbReference>
<comment type="subcellular location">
    <subcellularLocation>
        <location evidence="7">Cytoplasm</location>
        <location evidence="7">Nucleoid</location>
    </subcellularLocation>
</comment>
<evidence type="ECO:0000256" key="4">
    <source>
        <dbReference type="ARBA" id="ARBA00023015"/>
    </source>
</evidence>
<dbReference type="FunFam" id="3.40.1550.20:FF:000002">
    <property type="entry name" value="Transcriptional regulator MraZ"/>
    <property type="match status" value="1"/>
</dbReference>
<dbReference type="InterPro" id="IPR035644">
    <property type="entry name" value="MraZ_C"/>
</dbReference>
<dbReference type="NCBIfam" id="TIGR00242">
    <property type="entry name" value="division/cell wall cluster transcriptional repressor MraZ"/>
    <property type="match status" value="1"/>
</dbReference>
<evidence type="ECO:0000256" key="5">
    <source>
        <dbReference type="ARBA" id="ARBA00023125"/>
    </source>
</evidence>
<dbReference type="Proteomes" id="UP000006238">
    <property type="component" value="Unassembled WGS sequence"/>
</dbReference>
<gene>
    <name evidence="7 9" type="primary">mraZ</name>
    <name evidence="9" type="ORF">BUTYVIB_00335</name>
</gene>
<dbReference type="GO" id="GO:2000143">
    <property type="term" value="P:negative regulation of DNA-templated transcription initiation"/>
    <property type="evidence" value="ECO:0007669"/>
    <property type="project" value="TreeGrafter"/>
</dbReference>
<dbReference type="InterPro" id="IPR007159">
    <property type="entry name" value="SpoVT-AbrB_dom"/>
</dbReference>
<dbReference type="STRING" id="45851.BHV86_07425"/>
<evidence type="ECO:0000259" key="8">
    <source>
        <dbReference type="PROSITE" id="PS51740"/>
    </source>
</evidence>
<dbReference type="PANTHER" id="PTHR34701:SF1">
    <property type="entry name" value="TRANSCRIPTIONAL REGULATOR MRAZ"/>
    <property type="match status" value="1"/>
</dbReference>
<evidence type="ECO:0000256" key="6">
    <source>
        <dbReference type="ARBA" id="ARBA00023163"/>
    </source>
</evidence>
<evidence type="ECO:0000313" key="9">
    <source>
        <dbReference type="EMBL" id="EFF69424.1"/>
    </source>
</evidence>
<keyword evidence="5 7" id="KW-0238">DNA-binding</keyword>
<dbReference type="GO" id="GO:0000976">
    <property type="term" value="F:transcription cis-regulatory region binding"/>
    <property type="evidence" value="ECO:0007669"/>
    <property type="project" value="TreeGrafter"/>
</dbReference>